<dbReference type="RefSeq" id="WP_169465492.1">
    <property type="nucleotide sequence ID" value="NZ_JABBGG010000005.1"/>
</dbReference>
<dbReference type="EMBL" id="JABBGG010000005">
    <property type="protein sequence ID" value="NML61507.1"/>
    <property type="molecule type" value="Genomic_DNA"/>
</dbReference>
<organism evidence="2 3">
    <name type="scientific">Massilia polaris</name>
    <dbReference type="NCBI Taxonomy" id="2728846"/>
    <lineage>
        <taxon>Bacteria</taxon>
        <taxon>Pseudomonadati</taxon>
        <taxon>Pseudomonadota</taxon>
        <taxon>Betaproteobacteria</taxon>
        <taxon>Burkholderiales</taxon>
        <taxon>Oxalobacteraceae</taxon>
        <taxon>Telluria group</taxon>
        <taxon>Massilia</taxon>
    </lineage>
</organism>
<proteinExistence type="predicted"/>
<feature type="coiled-coil region" evidence="1">
    <location>
        <begin position="298"/>
        <end position="332"/>
    </location>
</feature>
<dbReference type="Proteomes" id="UP000583752">
    <property type="component" value="Unassembled WGS sequence"/>
</dbReference>
<name>A0A848HKD8_9BURK</name>
<protein>
    <submittedName>
        <fullName evidence="2">Uncharacterized protein</fullName>
    </submittedName>
</protein>
<dbReference type="AlphaFoldDB" id="A0A848HKD8"/>
<evidence type="ECO:0000313" key="2">
    <source>
        <dbReference type="EMBL" id="NML61507.1"/>
    </source>
</evidence>
<accession>A0A848HKD8</accession>
<keyword evidence="3" id="KW-1185">Reference proteome</keyword>
<keyword evidence="1" id="KW-0175">Coiled coil</keyword>
<evidence type="ECO:0000256" key="1">
    <source>
        <dbReference type="SAM" id="Coils"/>
    </source>
</evidence>
<comment type="caution">
    <text evidence="2">The sequence shown here is derived from an EMBL/GenBank/DDBJ whole genome shotgun (WGS) entry which is preliminary data.</text>
</comment>
<reference evidence="2 3" key="1">
    <citation type="submission" date="2020-04" db="EMBL/GenBank/DDBJ databases">
        <title>Massilia sp. RP-1-19 isolated from soil.</title>
        <authorList>
            <person name="Dahal R.H."/>
        </authorList>
    </citation>
    <scope>NUCLEOTIDE SEQUENCE [LARGE SCALE GENOMIC DNA]</scope>
    <source>
        <strain evidence="2 3">RP-1-19</strain>
    </source>
</reference>
<sequence length="468" mass="51947">MLSFSTEFPVPPSVSRQEFCDLVKTWISGSRYTRFKFQAISDLGAGESWEAIEDSEIIESLAEVTADTESVAITYRKQDADFEWISTVVLAILPSSSWISVRVECEPLHPRARVPNARKPVLVKLLLEKFGGGVDGAFKVGAAPIVLTQSELDLATKCIEGDTGSYLPIVYVSAAFNGVHLVDPHDLARDLAGMAHVVVEPDRAFSLNLMEEVQRKNPYGGTIALYWPEGGGRRSFFARPGTETPDHLLEAIFDEIRLSMINRRPLTRCTLAAVKELKSRRLINALKDVGSAEVDKYIEAFEADLQSKIASLQAAESEIDRLKAEIRRYEAQETAAVGLALNTGAERDFYDGELHGIVHDAISAEISRVPADSRRLHVLQALQAANAIAEGRTNYREKIKELLRGYQSMDNRTKRELEMIGFTITEQGKHNKLVYRDDDRYTFTLAKSGSDHRGGLNAAGDISRLLFS</sequence>
<evidence type="ECO:0000313" key="3">
    <source>
        <dbReference type="Proteomes" id="UP000583752"/>
    </source>
</evidence>
<gene>
    <name evidence="2" type="ORF">HHL21_10535</name>
</gene>